<dbReference type="PANTHER" id="PTHR23112:SF0">
    <property type="entry name" value="TRANSMEMBRANE PROTEIN 116"/>
    <property type="match status" value="1"/>
</dbReference>
<feature type="transmembrane region" description="Helical" evidence="6">
    <location>
        <begin position="190"/>
        <end position="206"/>
    </location>
</feature>
<dbReference type="PANTHER" id="PTHR23112">
    <property type="entry name" value="G PROTEIN-COUPLED RECEPTOR 157-RELATED"/>
    <property type="match status" value="1"/>
</dbReference>
<dbReference type="GO" id="GO:0005886">
    <property type="term" value="C:plasma membrane"/>
    <property type="evidence" value="ECO:0007669"/>
    <property type="project" value="TreeGrafter"/>
</dbReference>
<accession>A0A9Q0LDC1</accession>
<reference evidence="7" key="1">
    <citation type="submission" date="2022-10" db="EMBL/GenBank/DDBJ databases">
        <title>Novel sulphate-reducing endosymbionts in the free-living metamonad Anaeramoeba.</title>
        <authorList>
            <person name="Jerlstrom-Hultqvist J."/>
            <person name="Cepicka I."/>
            <person name="Gallot-Lavallee L."/>
            <person name="Salas-Leiva D."/>
            <person name="Curtis B.A."/>
            <person name="Zahonova K."/>
            <person name="Pipaliya S."/>
            <person name="Dacks J."/>
            <person name="Roger A.J."/>
        </authorList>
    </citation>
    <scope>NUCLEOTIDE SEQUENCE</scope>
    <source>
        <strain evidence="7">BMAN</strain>
    </source>
</reference>
<evidence type="ECO:0000256" key="5">
    <source>
        <dbReference type="SAM" id="MobiDB-lite"/>
    </source>
</evidence>
<protein>
    <submittedName>
        <fullName evidence="7">G protein-coupled receptor</fullName>
    </submittedName>
</protein>
<keyword evidence="2 6" id="KW-0812">Transmembrane</keyword>
<evidence type="ECO:0000313" key="8">
    <source>
        <dbReference type="Proteomes" id="UP001149090"/>
    </source>
</evidence>
<evidence type="ECO:0000256" key="4">
    <source>
        <dbReference type="ARBA" id="ARBA00023136"/>
    </source>
</evidence>
<feature type="transmembrane region" description="Helical" evidence="6">
    <location>
        <begin position="6"/>
        <end position="29"/>
    </location>
</feature>
<keyword evidence="4 6" id="KW-0472">Membrane</keyword>
<feature type="compositionally biased region" description="Basic and acidic residues" evidence="5">
    <location>
        <begin position="286"/>
        <end position="302"/>
    </location>
</feature>
<sequence>MIHNSESIPCIIGSTLGMFGALGFAVVYISFKAIRNFPRKLMFTLSIYDFLSSFVFILPGPLSSGLCKVQGYLLAYTFPTPSYWCLIVAIIFILKIYGWKYMELERFFIGAHIVMHIIEIIITSLFIAYATPRIGHTHWCWIKEIWLEAIIYSFYWAFLIGCLVFYSILIWKARKIKGQSDFEKGFQIKMFFIPILYVFTAIWTSWKRLREMIDPSVPNNEFLDFTQGLFVPTQGFWDFILFVVFDKEIRQEIRKKWFRCCCKPKIDDKDEDQDTENDLESTDISSDEKKAKEKEKEKERKKSQYYPTLPNQEMEIEMKSIDKESSSIEDLISHSGVDVKSIEQDDL</sequence>
<comment type="subcellular location">
    <subcellularLocation>
        <location evidence="1">Membrane</location>
        <topology evidence="1">Multi-pass membrane protein</topology>
    </subcellularLocation>
</comment>
<dbReference type="Proteomes" id="UP001149090">
    <property type="component" value="Unassembled WGS sequence"/>
</dbReference>
<evidence type="ECO:0000256" key="2">
    <source>
        <dbReference type="ARBA" id="ARBA00022692"/>
    </source>
</evidence>
<dbReference type="Gene3D" id="1.20.1070.10">
    <property type="entry name" value="Rhodopsin 7-helix transmembrane proteins"/>
    <property type="match status" value="1"/>
</dbReference>
<name>A0A9Q0LDC1_ANAIG</name>
<evidence type="ECO:0000256" key="6">
    <source>
        <dbReference type="SAM" id="Phobius"/>
    </source>
</evidence>
<dbReference type="AlphaFoldDB" id="A0A9Q0LDC1"/>
<feature type="transmembrane region" description="Helical" evidence="6">
    <location>
        <begin position="81"/>
        <end position="98"/>
    </location>
</feature>
<feature type="region of interest" description="Disordered" evidence="5">
    <location>
        <begin position="269"/>
        <end position="321"/>
    </location>
</feature>
<feature type="transmembrane region" description="Helical" evidence="6">
    <location>
        <begin position="149"/>
        <end position="169"/>
    </location>
</feature>
<evidence type="ECO:0000313" key="7">
    <source>
        <dbReference type="EMBL" id="KAJ5070787.1"/>
    </source>
</evidence>
<evidence type="ECO:0000256" key="3">
    <source>
        <dbReference type="ARBA" id="ARBA00022989"/>
    </source>
</evidence>
<keyword evidence="7" id="KW-0675">Receptor</keyword>
<comment type="caution">
    <text evidence="7">The sequence shown here is derived from an EMBL/GenBank/DDBJ whole genome shotgun (WGS) entry which is preliminary data.</text>
</comment>
<gene>
    <name evidence="7" type="ORF">M0811_01768</name>
</gene>
<dbReference type="SUPFAM" id="SSF81321">
    <property type="entry name" value="Family A G protein-coupled receptor-like"/>
    <property type="match status" value="1"/>
</dbReference>
<keyword evidence="8" id="KW-1185">Reference proteome</keyword>
<feature type="compositionally biased region" description="Acidic residues" evidence="5">
    <location>
        <begin position="269"/>
        <end position="281"/>
    </location>
</feature>
<organism evidence="7 8">
    <name type="scientific">Anaeramoeba ignava</name>
    <name type="common">Anaerobic marine amoeba</name>
    <dbReference type="NCBI Taxonomy" id="1746090"/>
    <lineage>
        <taxon>Eukaryota</taxon>
        <taxon>Metamonada</taxon>
        <taxon>Anaeramoebidae</taxon>
        <taxon>Anaeramoeba</taxon>
    </lineage>
</organism>
<dbReference type="GO" id="GO:0004930">
    <property type="term" value="F:G protein-coupled receptor activity"/>
    <property type="evidence" value="ECO:0007669"/>
    <property type="project" value="TreeGrafter"/>
</dbReference>
<feature type="transmembrane region" description="Helical" evidence="6">
    <location>
        <begin position="41"/>
        <end position="61"/>
    </location>
</feature>
<feature type="transmembrane region" description="Helical" evidence="6">
    <location>
        <begin position="107"/>
        <end position="129"/>
    </location>
</feature>
<proteinExistence type="predicted"/>
<feature type="transmembrane region" description="Helical" evidence="6">
    <location>
        <begin position="226"/>
        <end position="245"/>
    </location>
</feature>
<evidence type="ECO:0000256" key="1">
    <source>
        <dbReference type="ARBA" id="ARBA00004141"/>
    </source>
</evidence>
<keyword evidence="3 6" id="KW-1133">Transmembrane helix</keyword>
<dbReference type="EMBL" id="JAPDFW010000092">
    <property type="protein sequence ID" value="KAJ5070787.1"/>
    <property type="molecule type" value="Genomic_DNA"/>
</dbReference>
<dbReference type="GO" id="GO:0007189">
    <property type="term" value="P:adenylate cyclase-activating G protein-coupled receptor signaling pathway"/>
    <property type="evidence" value="ECO:0007669"/>
    <property type="project" value="TreeGrafter"/>
</dbReference>